<dbReference type="Gene3D" id="3.50.50.60">
    <property type="entry name" value="FAD/NAD(P)-binding domain"/>
    <property type="match status" value="1"/>
</dbReference>
<dbReference type="EMBL" id="BSNN01000008">
    <property type="protein sequence ID" value="GLQ36098.1"/>
    <property type="molecule type" value="Genomic_DNA"/>
</dbReference>
<dbReference type="PANTHER" id="PTHR13789:SF309">
    <property type="entry name" value="PUTATIVE (AFU_ORTHOLOGUE AFUA_6G14510)-RELATED"/>
    <property type="match status" value="1"/>
</dbReference>
<proteinExistence type="predicted"/>
<dbReference type="SUPFAM" id="SSF51905">
    <property type="entry name" value="FAD/NAD(P)-binding domain"/>
    <property type="match status" value="1"/>
</dbReference>
<keyword evidence="2" id="KW-0503">Monooxygenase</keyword>
<name>A0ABQ5VXD0_9RHOB</name>
<evidence type="ECO:0000259" key="3">
    <source>
        <dbReference type="Pfam" id="PF01494"/>
    </source>
</evidence>
<comment type="caution">
    <text evidence="4">The sequence shown here is derived from an EMBL/GenBank/DDBJ whole genome shotgun (WGS) entry which is preliminary data.</text>
</comment>
<evidence type="ECO:0000256" key="1">
    <source>
        <dbReference type="ARBA" id="ARBA00023002"/>
    </source>
</evidence>
<gene>
    <name evidence="4" type="ORF">GCM10007939_23820</name>
</gene>
<keyword evidence="5" id="KW-1185">Reference proteome</keyword>
<evidence type="ECO:0000313" key="5">
    <source>
        <dbReference type="Proteomes" id="UP001156694"/>
    </source>
</evidence>
<protein>
    <submittedName>
        <fullName evidence="4">Glutamate synthase</fullName>
    </submittedName>
</protein>
<dbReference type="InterPro" id="IPR036188">
    <property type="entry name" value="FAD/NAD-bd_sf"/>
</dbReference>
<sequence>MKIAILGCGIGGLAAAIFAQRAGFNVSLFDQFDQPQPVGSGLVIQPIGQHVLDRIGVLDDAIARGAKGYHMLGHDARSKIKVLDVSYGPMGRDMFGLGIHRAALFDILLGALKSSGAEVINNHRVASSTLVEDARYLHFHNGAEIGPFDLVIDATGAGSPISPLRAKPLKYSAIWGTVDWPDSTCLNQNMLQQRYRRASKMIGILPIGLIPNDPTPKAALFYSMPRAGYGAWRDAPLRDWQSEARALWPALDPFISQITSHDQMTFAQYSHGTLRRPFATRLVHIGDAAHRASPQLGQGANMALVDADTLITCLQNHSPPHALAAYARARRWHIETYQALSWLFTPMYQSDSRLLPLLRDRILAPLSTRQPARGLLTRLVTGTLIAPTFGLRSR</sequence>
<accession>A0ABQ5VXD0</accession>
<dbReference type="RefSeq" id="WP_284379574.1">
    <property type="nucleotide sequence ID" value="NZ_BSNN01000008.1"/>
</dbReference>
<keyword evidence="1" id="KW-0560">Oxidoreductase</keyword>
<evidence type="ECO:0000313" key="4">
    <source>
        <dbReference type="EMBL" id="GLQ36098.1"/>
    </source>
</evidence>
<evidence type="ECO:0000256" key="2">
    <source>
        <dbReference type="ARBA" id="ARBA00023033"/>
    </source>
</evidence>
<dbReference type="InterPro" id="IPR050493">
    <property type="entry name" value="FAD-dep_Monooxygenase_BioMet"/>
</dbReference>
<dbReference type="InterPro" id="IPR002938">
    <property type="entry name" value="FAD-bd"/>
</dbReference>
<reference evidence="5" key="1">
    <citation type="journal article" date="2019" name="Int. J. Syst. Evol. Microbiol.">
        <title>The Global Catalogue of Microorganisms (GCM) 10K type strain sequencing project: providing services to taxonomists for standard genome sequencing and annotation.</title>
        <authorList>
            <consortium name="The Broad Institute Genomics Platform"/>
            <consortium name="The Broad Institute Genome Sequencing Center for Infectious Disease"/>
            <person name="Wu L."/>
            <person name="Ma J."/>
        </authorList>
    </citation>
    <scope>NUCLEOTIDE SEQUENCE [LARGE SCALE GENOMIC DNA]</scope>
    <source>
        <strain evidence="5">NBRC 110140</strain>
    </source>
</reference>
<organism evidence="4 5">
    <name type="scientific">Amylibacter marinus</name>
    <dbReference type="NCBI Taxonomy" id="1475483"/>
    <lineage>
        <taxon>Bacteria</taxon>
        <taxon>Pseudomonadati</taxon>
        <taxon>Pseudomonadota</taxon>
        <taxon>Alphaproteobacteria</taxon>
        <taxon>Rhodobacterales</taxon>
        <taxon>Paracoccaceae</taxon>
        <taxon>Amylibacter</taxon>
    </lineage>
</organism>
<dbReference type="PANTHER" id="PTHR13789">
    <property type="entry name" value="MONOOXYGENASE"/>
    <property type="match status" value="1"/>
</dbReference>
<dbReference type="Pfam" id="PF01494">
    <property type="entry name" value="FAD_binding_3"/>
    <property type="match status" value="1"/>
</dbReference>
<feature type="domain" description="FAD-binding" evidence="3">
    <location>
        <begin position="2"/>
        <end position="333"/>
    </location>
</feature>
<dbReference type="Proteomes" id="UP001156694">
    <property type="component" value="Unassembled WGS sequence"/>
</dbReference>
<dbReference type="PRINTS" id="PR00420">
    <property type="entry name" value="RNGMNOXGNASE"/>
</dbReference>